<dbReference type="AlphaFoldDB" id="A0A383B587"/>
<protein>
    <recommendedName>
        <fullName evidence="3">Major facilitator superfamily (MFS) profile domain-containing protein</fullName>
    </recommendedName>
</protein>
<keyword evidence="1" id="KW-0472">Membrane</keyword>
<gene>
    <name evidence="2" type="ORF">METZ01_LOCUS467449</name>
</gene>
<evidence type="ECO:0008006" key="3">
    <source>
        <dbReference type="Google" id="ProtNLM"/>
    </source>
</evidence>
<organism evidence="2">
    <name type="scientific">marine metagenome</name>
    <dbReference type="NCBI Taxonomy" id="408172"/>
    <lineage>
        <taxon>unclassified sequences</taxon>
        <taxon>metagenomes</taxon>
        <taxon>ecological metagenomes</taxon>
    </lineage>
</organism>
<reference evidence="2" key="1">
    <citation type="submission" date="2018-05" db="EMBL/GenBank/DDBJ databases">
        <authorList>
            <person name="Lanie J.A."/>
            <person name="Ng W.-L."/>
            <person name="Kazmierczak K.M."/>
            <person name="Andrzejewski T.M."/>
            <person name="Davidsen T.M."/>
            <person name="Wayne K.J."/>
            <person name="Tettelin H."/>
            <person name="Glass J.I."/>
            <person name="Rusch D."/>
            <person name="Podicherti R."/>
            <person name="Tsui H.-C.T."/>
            <person name="Winkler M.E."/>
        </authorList>
    </citation>
    <scope>NUCLEOTIDE SEQUENCE</scope>
</reference>
<proteinExistence type="predicted"/>
<accession>A0A383B587</accession>
<evidence type="ECO:0000313" key="2">
    <source>
        <dbReference type="EMBL" id="SVE14595.1"/>
    </source>
</evidence>
<feature type="transmembrane region" description="Helical" evidence="1">
    <location>
        <begin position="22"/>
        <end position="44"/>
    </location>
</feature>
<keyword evidence="1" id="KW-0812">Transmembrane</keyword>
<name>A0A383B587_9ZZZZ</name>
<dbReference type="EMBL" id="UINC01197222">
    <property type="protein sequence ID" value="SVE14595.1"/>
    <property type="molecule type" value="Genomic_DNA"/>
</dbReference>
<evidence type="ECO:0000256" key="1">
    <source>
        <dbReference type="SAM" id="Phobius"/>
    </source>
</evidence>
<keyword evidence="1" id="KW-1133">Transmembrane helix</keyword>
<sequence>MKISDLTPQNRKSLFGWYMYDWANSGFATSISAAILPVYFVILFQDALGN</sequence>
<feature type="non-terminal residue" evidence="2">
    <location>
        <position position="50"/>
    </location>
</feature>